<dbReference type="Pfam" id="PF06803">
    <property type="entry name" value="DUF1232"/>
    <property type="match status" value="1"/>
</dbReference>
<evidence type="ECO:0000256" key="1">
    <source>
        <dbReference type="ARBA" id="ARBA00004127"/>
    </source>
</evidence>
<reference evidence="7 8" key="1">
    <citation type="submission" date="2017-07" db="EMBL/GenBank/DDBJ databases">
        <title>Fictibacillus sp. nov. GDSW-R2A3 Genome sequencing and assembly.</title>
        <authorList>
            <person name="Mayilraj S."/>
        </authorList>
    </citation>
    <scope>NUCLEOTIDE SEQUENCE [LARGE SCALE GENOMIC DNA]</scope>
    <source>
        <strain evidence="7 8">GDSW-R2A3</strain>
    </source>
</reference>
<keyword evidence="3 5" id="KW-1133">Transmembrane helix</keyword>
<evidence type="ECO:0000259" key="6">
    <source>
        <dbReference type="Pfam" id="PF06803"/>
    </source>
</evidence>
<comment type="caution">
    <text evidence="7">The sequence shown here is derived from an EMBL/GenBank/DDBJ whole genome shotgun (WGS) entry which is preliminary data.</text>
</comment>
<keyword evidence="8" id="KW-1185">Reference proteome</keyword>
<proteinExistence type="predicted"/>
<dbReference type="EMBL" id="NOII01000003">
    <property type="protein sequence ID" value="OYD57781.1"/>
    <property type="molecule type" value="Genomic_DNA"/>
</dbReference>
<keyword evidence="2 5" id="KW-0812">Transmembrane</keyword>
<organism evidence="7 8">
    <name type="scientific">Fictibacillus aquaticus</name>
    <dbReference type="NCBI Taxonomy" id="2021314"/>
    <lineage>
        <taxon>Bacteria</taxon>
        <taxon>Bacillati</taxon>
        <taxon>Bacillota</taxon>
        <taxon>Bacilli</taxon>
        <taxon>Bacillales</taxon>
        <taxon>Fictibacillaceae</taxon>
        <taxon>Fictibacillus</taxon>
    </lineage>
</organism>
<dbReference type="AlphaFoldDB" id="A0A235F8U6"/>
<dbReference type="Proteomes" id="UP000215059">
    <property type="component" value="Unassembled WGS sequence"/>
</dbReference>
<evidence type="ECO:0000313" key="7">
    <source>
        <dbReference type="EMBL" id="OYD57781.1"/>
    </source>
</evidence>
<dbReference type="OrthoDB" id="9800202at2"/>
<dbReference type="InterPro" id="IPR010652">
    <property type="entry name" value="DUF1232"/>
</dbReference>
<comment type="subcellular location">
    <subcellularLocation>
        <location evidence="1">Endomembrane system</location>
        <topology evidence="1">Multi-pass membrane protein</topology>
    </subcellularLocation>
</comment>
<protein>
    <recommendedName>
        <fullName evidence="6">DUF1232 domain-containing protein</fullName>
    </recommendedName>
</protein>
<feature type="transmembrane region" description="Helical" evidence="5">
    <location>
        <begin position="69"/>
        <end position="87"/>
    </location>
</feature>
<evidence type="ECO:0000256" key="4">
    <source>
        <dbReference type="ARBA" id="ARBA00023136"/>
    </source>
</evidence>
<feature type="transmembrane region" description="Helical" evidence="5">
    <location>
        <begin position="107"/>
        <end position="126"/>
    </location>
</feature>
<feature type="domain" description="DUF1232" evidence="6">
    <location>
        <begin position="38"/>
        <end position="74"/>
    </location>
</feature>
<gene>
    <name evidence="7" type="ORF">CGZ90_12650</name>
</gene>
<feature type="transmembrane region" description="Helical" evidence="5">
    <location>
        <begin position="40"/>
        <end position="63"/>
    </location>
</feature>
<evidence type="ECO:0000256" key="3">
    <source>
        <dbReference type="ARBA" id="ARBA00022989"/>
    </source>
</evidence>
<sequence>MKEKETMLEKLKLKARLLKRELFVLYLSYRDPGVPMHAKITAIIVVAYAFSPIDLIPDFIPIIGYLDDLILVPLGIALALKLIPSQIIDKHRAKAAEIANASKPKNWFIGALFILIWITAAYWLGIKVISWMQH</sequence>
<keyword evidence="4 5" id="KW-0472">Membrane</keyword>
<evidence type="ECO:0000256" key="5">
    <source>
        <dbReference type="SAM" id="Phobius"/>
    </source>
</evidence>
<name>A0A235F8U6_9BACL</name>
<evidence type="ECO:0000256" key="2">
    <source>
        <dbReference type="ARBA" id="ARBA00022692"/>
    </source>
</evidence>
<dbReference type="GO" id="GO:0012505">
    <property type="term" value="C:endomembrane system"/>
    <property type="evidence" value="ECO:0007669"/>
    <property type="project" value="UniProtKB-SubCell"/>
</dbReference>
<accession>A0A235F8U6</accession>
<evidence type="ECO:0000313" key="8">
    <source>
        <dbReference type="Proteomes" id="UP000215059"/>
    </source>
</evidence>